<dbReference type="EMBL" id="ABEU02000018">
    <property type="status" value="NOT_ANNOTATED_CDS"/>
    <property type="molecule type" value="Genomic_DNA"/>
</dbReference>
<keyword evidence="7" id="KW-0862">Zinc</keyword>
<dbReference type="GO" id="GO:0006508">
    <property type="term" value="P:proteolysis"/>
    <property type="evidence" value="ECO:0007669"/>
    <property type="project" value="UniProtKB-KW"/>
</dbReference>
<dbReference type="EnsemblPlants" id="Pp3c18_7930V3.2">
    <property type="protein sequence ID" value="Pp3c18_7930V3.2"/>
    <property type="gene ID" value="Pp3c18_7930"/>
</dbReference>
<evidence type="ECO:0000256" key="7">
    <source>
        <dbReference type="ARBA" id="ARBA00022833"/>
    </source>
</evidence>
<dbReference type="InterPro" id="IPR023358">
    <property type="entry name" value="Peptidase_M18_dom2"/>
</dbReference>
<dbReference type="AlphaFoldDB" id="A0A7I4BIF6"/>
<evidence type="ECO:0000256" key="3">
    <source>
        <dbReference type="ARBA" id="ARBA00022438"/>
    </source>
</evidence>
<comment type="similarity">
    <text evidence="2">Belongs to the peptidase M18 family.</text>
</comment>
<proteinExistence type="inferred from homology"/>
<dbReference type="Gramene" id="Pp3c18_7930V3.2">
    <property type="protein sequence ID" value="Pp3c18_7930V3.2"/>
    <property type="gene ID" value="Pp3c18_7930"/>
</dbReference>
<dbReference type="Gene3D" id="2.30.250.10">
    <property type="entry name" value="Aminopeptidase i, Domain 2"/>
    <property type="match status" value="1"/>
</dbReference>
<dbReference type="Proteomes" id="UP000006727">
    <property type="component" value="Chromosome 18"/>
</dbReference>
<sequence length="686" mass="76431">MDEAFLPHSFLIDIELWQKFNLELRAACHWCTHHYTTTPAEAATLLEQGEGWPRDWIPRKVKNSTRQLGGLFMCPAPDYAGHSNPRGERRRRWFCRFCIDRHLGVDLKNFFQFDEVQGQWIQIPNLFCWHCQASVGQSECQNCPQKHMKRGKRTRENSLPPTQSLLDPSGHSNFGPGVVLVLLAAARDDDYDGVSGEGRLGLTNEAHSLDESNFSIGDAHVRLGLPIHASPASDYRCAPSSHQQQHPTPPWPFSFLRRQSPLCRESQSSVVPQLLEYANNSCTRFHATAEAKKHLISTGFQQLSESEEWSLRPGGRYFFTRNMSSIFALTVGQKYKPGNGFHVVSAHTGSPCPKLKPVSYSAKGGFLHVHVQPHGTGVWHTWFDRDLSVAGRVIIRRRDGVSAHELVRVRRPILRIPSLTKPLDRGLYADGNKVDGDVNLAPVLAMQIESEFAMSSISESSTPIEHSDHGSHVVYDTQPGCIGGARDDLVYSGRLDNLASTFCALWALLDTCADPSSLVDESCIRMIALFDSPELGGPDSAVGPKIMLQSMTRIGRWLARRSNSEGVVERAIRRSLIVSADMVDAMHPSQVCPAGQEETFHLPKLHDELVLKHDPGDSNDIITSFYFEKWLNEINFPVGRDLGCCSTFNSVLAAGFGVRLIDCGLPLISMHSVREMCSAEDIDVTF</sequence>
<evidence type="ECO:0000256" key="8">
    <source>
        <dbReference type="ARBA" id="ARBA00023049"/>
    </source>
</evidence>
<evidence type="ECO:0008006" key="12">
    <source>
        <dbReference type="Google" id="ProtNLM"/>
    </source>
</evidence>
<dbReference type="SUPFAM" id="SSF53187">
    <property type="entry name" value="Zn-dependent exopeptidases"/>
    <property type="match status" value="1"/>
</dbReference>
<reference evidence="10" key="3">
    <citation type="submission" date="2020-12" db="UniProtKB">
        <authorList>
            <consortium name="EnsemblPlants"/>
        </authorList>
    </citation>
    <scope>IDENTIFICATION</scope>
</reference>
<evidence type="ECO:0000256" key="4">
    <source>
        <dbReference type="ARBA" id="ARBA00022670"/>
    </source>
</evidence>
<dbReference type="PANTHER" id="PTHR28570">
    <property type="entry name" value="ASPARTYL AMINOPEPTIDASE"/>
    <property type="match status" value="1"/>
</dbReference>
<dbReference type="InterPro" id="IPR001948">
    <property type="entry name" value="Peptidase_M18"/>
</dbReference>
<dbReference type="GO" id="GO:0008270">
    <property type="term" value="F:zinc ion binding"/>
    <property type="evidence" value="ECO:0007669"/>
    <property type="project" value="InterPro"/>
</dbReference>
<dbReference type="GO" id="GO:0008237">
    <property type="term" value="F:metallopeptidase activity"/>
    <property type="evidence" value="ECO:0007669"/>
    <property type="project" value="UniProtKB-KW"/>
</dbReference>
<feature type="compositionally biased region" description="Polar residues" evidence="9">
    <location>
        <begin position="157"/>
        <end position="171"/>
    </location>
</feature>
<keyword evidence="4" id="KW-0645">Protease</keyword>
<reference evidence="10 11" key="1">
    <citation type="journal article" date="2008" name="Science">
        <title>The Physcomitrella genome reveals evolutionary insights into the conquest of land by plants.</title>
        <authorList>
            <person name="Rensing S."/>
            <person name="Lang D."/>
            <person name="Zimmer A."/>
            <person name="Terry A."/>
            <person name="Salamov A."/>
            <person name="Shapiro H."/>
            <person name="Nishiyama T."/>
            <person name="Perroud P.-F."/>
            <person name="Lindquist E."/>
            <person name="Kamisugi Y."/>
            <person name="Tanahashi T."/>
            <person name="Sakakibara K."/>
            <person name="Fujita T."/>
            <person name="Oishi K."/>
            <person name="Shin-I T."/>
            <person name="Kuroki Y."/>
            <person name="Toyoda A."/>
            <person name="Suzuki Y."/>
            <person name="Hashimoto A."/>
            <person name="Yamaguchi K."/>
            <person name="Sugano A."/>
            <person name="Kohara Y."/>
            <person name="Fujiyama A."/>
            <person name="Anterola A."/>
            <person name="Aoki S."/>
            <person name="Ashton N."/>
            <person name="Barbazuk W.B."/>
            <person name="Barker E."/>
            <person name="Bennetzen J."/>
            <person name="Bezanilla M."/>
            <person name="Blankenship R."/>
            <person name="Cho S.H."/>
            <person name="Dutcher S."/>
            <person name="Estelle M."/>
            <person name="Fawcett J.A."/>
            <person name="Gundlach H."/>
            <person name="Hanada K."/>
            <person name="Heyl A."/>
            <person name="Hicks K.A."/>
            <person name="Hugh J."/>
            <person name="Lohr M."/>
            <person name="Mayer K."/>
            <person name="Melkozernov A."/>
            <person name="Murata T."/>
            <person name="Nelson D."/>
            <person name="Pils B."/>
            <person name="Prigge M."/>
            <person name="Reiss B."/>
            <person name="Renner T."/>
            <person name="Rombauts S."/>
            <person name="Rushton P."/>
            <person name="Sanderfoot A."/>
            <person name="Schween G."/>
            <person name="Shiu S.-H."/>
            <person name="Stueber K."/>
            <person name="Theodoulou F.L."/>
            <person name="Tu H."/>
            <person name="Van de Peer Y."/>
            <person name="Verrier P.J."/>
            <person name="Waters E."/>
            <person name="Wood A."/>
            <person name="Yang L."/>
            <person name="Cove D."/>
            <person name="Cuming A."/>
            <person name="Hasebe M."/>
            <person name="Lucas S."/>
            <person name="Mishler D.B."/>
            <person name="Reski R."/>
            <person name="Grigoriev I."/>
            <person name="Quatrano R.S."/>
            <person name="Boore J.L."/>
        </authorList>
    </citation>
    <scope>NUCLEOTIDE SEQUENCE [LARGE SCALE GENOMIC DNA]</scope>
    <source>
        <strain evidence="10 11">cv. Gransden 2004</strain>
    </source>
</reference>
<keyword evidence="11" id="KW-1185">Reference proteome</keyword>
<evidence type="ECO:0000313" key="11">
    <source>
        <dbReference type="Proteomes" id="UP000006727"/>
    </source>
</evidence>
<dbReference type="PANTHER" id="PTHR28570:SF15">
    <property type="entry name" value="ASPARTYL AMINOPEPTIDASE"/>
    <property type="match status" value="1"/>
</dbReference>
<evidence type="ECO:0000256" key="6">
    <source>
        <dbReference type="ARBA" id="ARBA00022801"/>
    </source>
</evidence>
<evidence type="ECO:0000313" key="10">
    <source>
        <dbReference type="EnsemblPlants" id="Pp3c18_7930V3.2"/>
    </source>
</evidence>
<keyword evidence="8" id="KW-0482">Metalloprotease</keyword>
<evidence type="ECO:0000256" key="2">
    <source>
        <dbReference type="ARBA" id="ARBA00008290"/>
    </source>
</evidence>
<dbReference type="GO" id="GO:0004177">
    <property type="term" value="F:aminopeptidase activity"/>
    <property type="evidence" value="ECO:0007669"/>
    <property type="project" value="UniProtKB-KW"/>
</dbReference>
<comment type="cofactor">
    <cofactor evidence="1">
        <name>Zn(2+)</name>
        <dbReference type="ChEBI" id="CHEBI:29105"/>
    </cofactor>
</comment>
<feature type="region of interest" description="Disordered" evidence="9">
    <location>
        <begin position="149"/>
        <end position="171"/>
    </location>
</feature>
<organism evidence="10 11">
    <name type="scientific">Physcomitrium patens</name>
    <name type="common">Spreading-leaved earth moss</name>
    <name type="synonym">Physcomitrella patens</name>
    <dbReference type="NCBI Taxonomy" id="3218"/>
    <lineage>
        <taxon>Eukaryota</taxon>
        <taxon>Viridiplantae</taxon>
        <taxon>Streptophyta</taxon>
        <taxon>Embryophyta</taxon>
        <taxon>Bryophyta</taxon>
        <taxon>Bryophytina</taxon>
        <taxon>Bryopsida</taxon>
        <taxon>Funariidae</taxon>
        <taxon>Funariales</taxon>
        <taxon>Funariaceae</taxon>
        <taxon>Physcomitrium</taxon>
    </lineage>
</organism>
<dbReference type="GO" id="GO:0005737">
    <property type="term" value="C:cytoplasm"/>
    <property type="evidence" value="ECO:0007669"/>
    <property type="project" value="UniProtKB-ARBA"/>
</dbReference>
<dbReference type="InParanoid" id="A0A7I4BIF6"/>
<reference evidence="10 11" key="2">
    <citation type="journal article" date="2018" name="Plant J.">
        <title>The Physcomitrella patens chromosome-scale assembly reveals moss genome structure and evolution.</title>
        <authorList>
            <person name="Lang D."/>
            <person name="Ullrich K.K."/>
            <person name="Murat F."/>
            <person name="Fuchs J."/>
            <person name="Jenkins J."/>
            <person name="Haas F.B."/>
            <person name="Piednoel M."/>
            <person name="Gundlach H."/>
            <person name="Van Bel M."/>
            <person name="Meyberg R."/>
            <person name="Vives C."/>
            <person name="Morata J."/>
            <person name="Symeonidi A."/>
            <person name="Hiss M."/>
            <person name="Muchero W."/>
            <person name="Kamisugi Y."/>
            <person name="Saleh O."/>
            <person name="Blanc G."/>
            <person name="Decker E.L."/>
            <person name="van Gessel N."/>
            <person name="Grimwood J."/>
            <person name="Hayes R.D."/>
            <person name="Graham S.W."/>
            <person name="Gunter L.E."/>
            <person name="McDaniel S.F."/>
            <person name="Hoernstein S.N.W."/>
            <person name="Larsson A."/>
            <person name="Li F.W."/>
            <person name="Perroud P.F."/>
            <person name="Phillips J."/>
            <person name="Ranjan P."/>
            <person name="Rokshar D.S."/>
            <person name="Rothfels C.J."/>
            <person name="Schneider L."/>
            <person name="Shu S."/>
            <person name="Stevenson D.W."/>
            <person name="Thummler F."/>
            <person name="Tillich M."/>
            <person name="Villarreal Aguilar J.C."/>
            <person name="Widiez T."/>
            <person name="Wong G.K."/>
            <person name="Wymore A."/>
            <person name="Zhang Y."/>
            <person name="Zimmer A.D."/>
            <person name="Quatrano R.S."/>
            <person name="Mayer K.F.X."/>
            <person name="Goodstein D."/>
            <person name="Casacuberta J.M."/>
            <person name="Vandepoele K."/>
            <person name="Reski R."/>
            <person name="Cuming A.C."/>
            <person name="Tuskan G.A."/>
            <person name="Maumus F."/>
            <person name="Salse J."/>
            <person name="Schmutz J."/>
            <person name="Rensing S.A."/>
        </authorList>
    </citation>
    <scope>NUCLEOTIDE SEQUENCE [LARGE SCALE GENOMIC DNA]</scope>
    <source>
        <strain evidence="10 11">cv. Gransden 2004</strain>
    </source>
</reference>
<keyword evidence="5" id="KW-0479">Metal-binding</keyword>
<protein>
    <recommendedName>
        <fullName evidence="12">Aspartyl aminopeptidase</fullName>
    </recommendedName>
</protein>
<dbReference type="Pfam" id="PF02127">
    <property type="entry name" value="Peptidase_M18"/>
    <property type="match status" value="1"/>
</dbReference>
<keyword evidence="6" id="KW-0378">Hydrolase</keyword>
<keyword evidence="3" id="KW-0031">Aminopeptidase</keyword>
<name>A0A7I4BIF6_PHYPA</name>
<evidence type="ECO:0000256" key="5">
    <source>
        <dbReference type="ARBA" id="ARBA00022723"/>
    </source>
</evidence>
<evidence type="ECO:0000256" key="1">
    <source>
        <dbReference type="ARBA" id="ARBA00001947"/>
    </source>
</evidence>
<dbReference type="Gene3D" id="3.40.630.10">
    <property type="entry name" value="Zn peptidases"/>
    <property type="match status" value="1"/>
</dbReference>
<dbReference type="PRINTS" id="PR00932">
    <property type="entry name" value="AMINO1PTASE"/>
</dbReference>
<evidence type="ECO:0000256" key="9">
    <source>
        <dbReference type="SAM" id="MobiDB-lite"/>
    </source>
</evidence>
<accession>A0A7I4BIF6</accession>
<dbReference type="SUPFAM" id="SSF101821">
    <property type="entry name" value="Aminopeptidase/glucanase lid domain"/>
    <property type="match status" value="1"/>
</dbReference>